<dbReference type="EMBL" id="LAZR01005402">
    <property type="protein sequence ID" value="KKN00215.1"/>
    <property type="molecule type" value="Genomic_DNA"/>
</dbReference>
<accession>A0A0F9LYH2</accession>
<protein>
    <submittedName>
        <fullName evidence="1">Uncharacterized protein</fullName>
    </submittedName>
</protein>
<comment type="caution">
    <text evidence="1">The sequence shown here is derived from an EMBL/GenBank/DDBJ whole genome shotgun (WGS) entry which is preliminary data.</text>
</comment>
<organism evidence="1">
    <name type="scientific">marine sediment metagenome</name>
    <dbReference type="NCBI Taxonomy" id="412755"/>
    <lineage>
        <taxon>unclassified sequences</taxon>
        <taxon>metagenomes</taxon>
        <taxon>ecological metagenomes</taxon>
    </lineage>
</organism>
<dbReference type="AlphaFoldDB" id="A0A0F9LYH2"/>
<evidence type="ECO:0000313" key="1">
    <source>
        <dbReference type="EMBL" id="KKN00215.1"/>
    </source>
</evidence>
<name>A0A0F9LYH2_9ZZZZ</name>
<reference evidence="1" key="1">
    <citation type="journal article" date="2015" name="Nature">
        <title>Complex archaea that bridge the gap between prokaryotes and eukaryotes.</title>
        <authorList>
            <person name="Spang A."/>
            <person name="Saw J.H."/>
            <person name="Jorgensen S.L."/>
            <person name="Zaremba-Niedzwiedzka K."/>
            <person name="Martijn J."/>
            <person name="Lind A.E."/>
            <person name="van Eijk R."/>
            <person name="Schleper C."/>
            <person name="Guy L."/>
            <person name="Ettema T.J."/>
        </authorList>
    </citation>
    <scope>NUCLEOTIDE SEQUENCE</scope>
</reference>
<sequence>MDSFDAKQIKCKQCGKVIGMVEHDAEIVFPRCGNCANPLPEGDDILYTFNKVANSQ</sequence>
<proteinExistence type="predicted"/>
<gene>
    <name evidence="1" type="ORF">LCGC14_1140080</name>
</gene>